<feature type="region of interest" description="Disordered" evidence="1">
    <location>
        <begin position="486"/>
        <end position="513"/>
    </location>
</feature>
<evidence type="ECO:0000313" key="2">
    <source>
        <dbReference type="EMBL" id="KAJ8654479.1"/>
    </source>
</evidence>
<keyword evidence="3" id="KW-1185">Reference proteome</keyword>
<feature type="compositionally biased region" description="Low complexity" evidence="1">
    <location>
        <begin position="417"/>
        <end position="430"/>
    </location>
</feature>
<sequence length="513" mass="57324">MQQPKFDIATYPTLDTIRLLSSLLERMCLANDQLNRAVNTRKDMGRRASSASLVGTRSTMDSSTTSSATPPTRFHARALPTIDIFSYLSRILRYCPCSNECFLSLLVYFDRMSKNQLARTGRPFSIDSYNIHRLIIAGIMVSSKYFSDVYYTNTRYAKVGGLPVSELNSLELEFLVLNDFNLSVPISDLQRYGDQLIKVEFMENEMRKNIMYETPSYNNPGTMRHGRSTSLGSAAALATRQNIMAEDPQVDQLRDMTSCLSLDERTTPTTTTTTTTATNQQHRSQGFTYLPKISPNNNSSNNNNNLQSGTVRRMTSYGNMPPQSPHAVYNTPMSNHDSSPGTMEGNESNRRRSCASHHSPAYTTQGHHQRNSFFSSDPWRHFSTTVNNAPNHSQHYARPRHGSMGFTTATTSSNEWQQYRQPRQSRSSASLCQYGGFRKSTPPGLDNNGQYMMVGGEPSATPTQPLSGTMPPASYYAYMTHPIGIPTPPPSSSPVHQKHQASSPHPSSIVYYT</sequence>
<name>A0AAD7UX66_9FUNG</name>
<dbReference type="GeneID" id="83217190"/>
<evidence type="ECO:0000256" key="1">
    <source>
        <dbReference type="SAM" id="MobiDB-lite"/>
    </source>
</evidence>
<evidence type="ECO:0008006" key="4">
    <source>
        <dbReference type="Google" id="ProtNLM"/>
    </source>
</evidence>
<evidence type="ECO:0000313" key="3">
    <source>
        <dbReference type="Proteomes" id="UP001234581"/>
    </source>
</evidence>
<dbReference type="GO" id="GO:0000307">
    <property type="term" value="C:cyclin-dependent protein kinase holoenzyme complex"/>
    <property type="evidence" value="ECO:0007669"/>
    <property type="project" value="TreeGrafter"/>
</dbReference>
<feature type="compositionally biased region" description="Low complexity" evidence="1">
    <location>
        <begin position="267"/>
        <end position="278"/>
    </location>
</feature>
<dbReference type="RefSeq" id="XP_058339393.1">
    <property type="nucleotide sequence ID" value="XM_058489771.1"/>
</dbReference>
<proteinExistence type="predicted"/>
<reference evidence="2 3" key="1">
    <citation type="submission" date="2023-03" db="EMBL/GenBank/DDBJ databases">
        <title>Genome sequence of Lichtheimia ornata CBS 291.66.</title>
        <authorList>
            <person name="Mohabir J.T."/>
            <person name="Shea T.P."/>
            <person name="Kurbessoian T."/>
            <person name="Berby B."/>
            <person name="Fontaine J."/>
            <person name="Livny J."/>
            <person name="Gnirke A."/>
            <person name="Stajich J.E."/>
            <person name="Cuomo C.A."/>
        </authorList>
    </citation>
    <scope>NUCLEOTIDE SEQUENCE [LARGE SCALE GENOMIC DNA]</scope>
    <source>
        <strain evidence="2">CBS 291.66</strain>
    </source>
</reference>
<feature type="compositionally biased region" description="Polar residues" evidence="1">
    <location>
        <begin position="331"/>
        <end position="341"/>
    </location>
</feature>
<gene>
    <name evidence="2" type="ORF">O0I10_009785</name>
</gene>
<dbReference type="Pfam" id="PF08613">
    <property type="entry name" value="Cyclin"/>
    <property type="match status" value="1"/>
</dbReference>
<dbReference type="GO" id="GO:0019901">
    <property type="term" value="F:protein kinase binding"/>
    <property type="evidence" value="ECO:0007669"/>
    <property type="project" value="InterPro"/>
</dbReference>
<dbReference type="CDD" id="cd20558">
    <property type="entry name" value="CYCLIN_ScPCL7-like"/>
    <property type="match status" value="1"/>
</dbReference>
<feature type="compositionally biased region" description="Polar residues" evidence="1">
    <location>
        <begin position="405"/>
        <end position="416"/>
    </location>
</feature>
<feature type="compositionally biased region" description="Polar residues" evidence="1">
    <location>
        <begin position="361"/>
        <end position="375"/>
    </location>
</feature>
<organism evidence="2 3">
    <name type="scientific">Lichtheimia ornata</name>
    <dbReference type="NCBI Taxonomy" id="688661"/>
    <lineage>
        <taxon>Eukaryota</taxon>
        <taxon>Fungi</taxon>
        <taxon>Fungi incertae sedis</taxon>
        <taxon>Mucoromycota</taxon>
        <taxon>Mucoromycotina</taxon>
        <taxon>Mucoromycetes</taxon>
        <taxon>Mucorales</taxon>
        <taxon>Lichtheimiaceae</taxon>
        <taxon>Lichtheimia</taxon>
    </lineage>
</organism>
<feature type="compositionally biased region" description="Low complexity" evidence="1">
    <location>
        <begin position="296"/>
        <end position="305"/>
    </location>
</feature>
<dbReference type="AlphaFoldDB" id="A0AAD7UX66"/>
<dbReference type="InterPro" id="IPR013922">
    <property type="entry name" value="Cyclin_PHO80-like"/>
</dbReference>
<comment type="caution">
    <text evidence="2">The sequence shown here is derived from an EMBL/GenBank/DDBJ whole genome shotgun (WGS) entry which is preliminary data.</text>
</comment>
<dbReference type="GO" id="GO:0016538">
    <property type="term" value="F:cyclin-dependent protein serine/threonine kinase regulator activity"/>
    <property type="evidence" value="ECO:0007669"/>
    <property type="project" value="TreeGrafter"/>
</dbReference>
<dbReference type="Proteomes" id="UP001234581">
    <property type="component" value="Unassembled WGS sequence"/>
</dbReference>
<dbReference type="PANTHER" id="PTHR15615:SF94">
    <property type="entry name" value="PHO85 CYCLIN-6-RELATED"/>
    <property type="match status" value="1"/>
</dbReference>
<feature type="region of interest" description="Disordered" evidence="1">
    <location>
        <begin position="390"/>
        <end position="435"/>
    </location>
</feature>
<dbReference type="EMBL" id="JARTCD010000060">
    <property type="protein sequence ID" value="KAJ8654479.1"/>
    <property type="molecule type" value="Genomic_DNA"/>
</dbReference>
<accession>A0AAD7UX66</accession>
<dbReference type="PANTHER" id="PTHR15615">
    <property type="match status" value="1"/>
</dbReference>
<feature type="region of interest" description="Disordered" evidence="1">
    <location>
        <begin position="265"/>
        <end position="375"/>
    </location>
</feature>
<dbReference type="GO" id="GO:0005634">
    <property type="term" value="C:nucleus"/>
    <property type="evidence" value="ECO:0007669"/>
    <property type="project" value="TreeGrafter"/>
</dbReference>
<dbReference type="Gene3D" id="1.10.472.10">
    <property type="entry name" value="Cyclin-like"/>
    <property type="match status" value="1"/>
</dbReference>
<protein>
    <recommendedName>
        <fullName evidence="4">Cyclin-domain-containing protein</fullName>
    </recommendedName>
</protein>